<accession>A0AAE1EIK9</accession>
<dbReference type="Proteomes" id="UP001286313">
    <property type="component" value="Unassembled WGS sequence"/>
</dbReference>
<comment type="caution">
    <text evidence="2">The sequence shown here is derived from an EMBL/GenBank/DDBJ whole genome shotgun (WGS) entry which is preliminary data.</text>
</comment>
<keyword evidence="3" id="KW-1185">Reference proteome</keyword>
<evidence type="ECO:0000256" key="1">
    <source>
        <dbReference type="SAM" id="MobiDB-lite"/>
    </source>
</evidence>
<feature type="compositionally biased region" description="Basic and acidic residues" evidence="1">
    <location>
        <begin position="20"/>
        <end position="38"/>
    </location>
</feature>
<organism evidence="2 3">
    <name type="scientific">Petrolisthes cinctipes</name>
    <name type="common">Flat porcelain crab</name>
    <dbReference type="NCBI Taxonomy" id="88211"/>
    <lineage>
        <taxon>Eukaryota</taxon>
        <taxon>Metazoa</taxon>
        <taxon>Ecdysozoa</taxon>
        <taxon>Arthropoda</taxon>
        <taxon>Crustacea</taxon>
        <taxon>Multicrustacea</taxon>
        <taxon>Malacostraca</taxon>
        <taxon>Eumalacostraca</taxon>
        <taxon>Eucarida</taxon>
        <taxon>Decapoda</taxon>
        <taxon>Pleocyemata</taxon>
        <taxon>Anomura</taxon>
        <taxon>Galatheoidea</taxon>
        <taxon>Porcellanidae</taxon>
        <taxon>Petrolisthes</taxon>
    </lineage>
</organism>
<dbReference type="EMBL" id="JAWQEG010008271">
    <property type="protein sequence ID" value="KAK3850646.1"/>
    <property type="molecule type" value="Genomic_DNA"/>
</dbReference>
<name>A0AAE1EIK9_PETCI</name>
<feature type="compositionally biased region" description="Basic and acidic residues" evidence="1">
    <location>
        <begin position="61"/>
        <end position="78"/>
    </location>
</feature>
<feature type="compositionally biased region" description="Acidic residues" evidence="1">
    <location>
        <begin position="39"/>
        <end position="60"/>
    </location>
</feature>
<sequence length="117" mass="12951">MPPPGRCRVRGCSVEPPLAKIRENKNALKIPEKGKKGDEEEEEEEGEGEEAEEEEGEEEGESKKGKGVEKVREVEGGRRGKKKRGGGRCSKMFSLRTYTSLKDDDDTLNGEFPGPVM</sequence>
<gene>
    <name evidence="2" type="ORF">Pcinc_042661</name>
</gene>
<dbReference type="AlphaFoldDB" id="A0AAE1EIK9"/>
<evidence type="ECO:0000313" key="2">
    <source>
        <dbReference type="EMBL" id="KAK3850646.1"/>
    </source>
</evidence>
<evidence type="ECO:0000313" key="3">
    <source>
        <dbReference type="Proteomes" id="UP001286313"/>
    </source>
</evidence>
<feature type="region of interest" description="Disordered" evidence="1">
    <location>
        <begin position="1"/>
        <end position="117"/>
    </location>
</feature>
<reference evidence="2" key="1">
    <citation type="submission" date="2023-10" db="EMBL/GenBank/DDBJ databases">
        <title>Genome assemblies of two species of porcelain crab, Petrolisthes cinctipes and Petrolisthes manimaculis (Anomura: Porcellanidae).</title>
        <authorList>
            <person name="Angst P."/>
        </authorList>
    </citation>
    <scope>NUCLEOTIDE SEQUENCE</scope>
    <source>
        <strain evidence="2">PB745_01</strain>
        <tissue evidence="2">Gill</tissue>
    </source>
</reference>
<proteinExistence type="predicted"/>
<protein>
    <submittedName>
        <fullName evidence="2">Uncharacterized protein</fullName>
    </submittedName>
</protein>